<evidence type="ECO:0000313" key="2">
    <source>
        <dbReference type="EMBL" id="CEK52763.1"/>
    </source>
</evidence>
<feature type="non-terminal residue" evidence="2">
    <location>
        <position position="1"/>
    </location>
</feature>
<organism evidence="2">
    <name type="scientific">Arion vulgaris</name>
    <dbReference type="NCBI Taxonomy" id="1028688"/>
    <lineage>
        <taxon>Eukaryota</taxon>
        <taxon>Metazoa</taxon>
        <taxon>Spiralia</taxon>
        <taxon>Lophotrochozoa</taxon>
        <taxon>Mollusca</taxon>
        <taxon>Gastropoda</taxon>
        <taxon>Heterobranchia</taxon>
        <taxon>Euthyneura</taxon>
        <taxon>Panpulmonata</taxon>
        <taxon>Eupulmonata</taxon>
        <taxon>Stylommatophora</taxon>
        <taxon>Helicina</taxon>
        <taxon>Arionoidea</taxon>
        <taxon>Arionidae</taxon>
        <taxon>Arion</taxon>
    </lineage>
</organism>
<feature type="compositionally biased region" description="Polar residues" evidence="1">
    <location>
        <begin position="1"/>
        <end position="14"/>
    </location>
</feature>
<gene>
    <name evidence="2" type="primary">ORF17959</name>
</gene>
<sequence>SRGCTDESTASPHSTPHHLVEHNNHLSAHHSSLHHPDGISHSIFSSMTQPKDFAYHPRTNAWYMNNTTGVDLNPGPSDFSSFQSMSMRDMFQSTASCQLAAFRAPPYKASATSYYDCTKY</sequence>
<dbReference type="EMBL" id="HACG01005898">
    <property type="protein sequence ID" value="CEK52763.1"/>
    <property type="molecule type" value="Transcribed_RNA"/>
</dbReference>
<name>A0A0B6Y9F1_9EUPU</name>
<feature type="region of interest" description="Disordered" evidence="1">
    <location>
        <begin position="1"/>
        <end position="43"/>
    </location>
</feature>
<accession>A0A0B6Y9F1</accession>
<proteinExistence type="predicted"/>
<reference evidence="2" key="1">
    <citation type="submission" date="2014-12" db="EMBL/GenBank/DDBJ databases">
        <title>Insight into the proteome of Arion vulgaris.</title>
        <authorList>
            <person name="Aradska J."/>
            <person name="Bulat T."/>
            <person name="Smidak R."/>
            <person name="Sarate P."/>
            <person name="Gangsoo J."/>
            <person name="Sialana F."/>
            <person name="Bilban M."/>
            <person name="Lubec G."/>
        </authorList>
    </citation>
    <scope>NUCLEOTIDE SEQUENCE</scope>
    <source>
        <tissue evidence="2">Skin</tissue>
    </source>
</reference>
<protein>
    <recommendedName>
        <fullName evidence="3">Fork-head domain-containing protein</fullName>
    </recommendedName>
</protein>
<dbReference type="AlphaFoldDB" id="A0A0B6Y9F1"/>
<evidence type="ECO:0008006" key="3">
    <source>
        <dbReference type="Google" id="ProtNLM"/>
    </source>
</evidence>
<evidence type="ECO:0000256" key="1">
    <source>
        <dbReference type="SAM" id="MobiDB-lite"/>
    </source>
</evidence>